<dbReference type="GO" id="GO:0016462">
    <property type="term" value="F:pyrophosphatase activity"/>
    <property type="evidence" value="ECO:0007669"/>
    <property type="project" value="TreeGrafter"/>
</dbReference>
<evidence type="ECO:0000313" key="3">
    <source>
        <dbReference type="EMBL" id="NMD97914.1"/>
    </source>
</evidence>
<dbReference type="Gene3D" id="3.30.420.150">
    <property type="entry name" value="Exopolyphosphatase. Domain 2"/>
    <property type="match status" value="1"/>
</dbReference>
<comment type="caution">
    <text evidence="3">The sequence shown here is derived from an EMBL/GenBank/DDBJ whole genome shotgun (WGS) entry which is preliminary data.</text>
</comment>
<feature type="domain" description="Ppx/GppA phosphatase C-terminal" evidence="2">
    <location>
        <begin position="318"/>
        <end position="468"/>
    </location>
</feature>
<gene>
    <name evidence="3" type="ORF">HF878_00240</name>
</gene>
<dbReference type="SUPFAM" id="SSF109604">
    <property type="entry name" value="HD-domain/PDEase-like"/>
    <property type="match status" value="1"/>
</dbReference>
<evidence type="ECO:0000259" key="2">
    <source>
        <dbReference type="Pfam" id="PF21447"/>
    </source>
</evidence>
<sequence length="507" mass="57661">MAAKNLFGVIYMSTAKLEMLIVSLKPLHVVEHMASAKFVQRMDKSKIYQNELGKIIFSLQGFQQVLKDYGVKRYHFWASQQLIDDVTARYLAEQIEVRTGLAVTWLSTSQINFLRATALMGGTKLFHKIAERSTYLLSIGSVAATLSHFDHGQFVHAWNIGLGYLEIDQLTNDLRHAATDVSGIISDYIGSKLQALRHRLEAEGREANLILQDFSHFNDMLLQPGEDIAPMTQQQFQAIEQDNLHASQEYLRHHFKMDETAASRVIPSLLIIRQIISMTHAGHLYLTRLNILNGLALHQAAKDGFLKTDFDGIIRTVAENRARRYQSDDAHRAITLKLALHLYDQLKKLHRLGQRERLLLEIGVRLEDLGNFIQAHGHYRHSAYIIEANPVIGLSDDENEIIAEIARYHSAEAPEVRQHHYSHLGADIQMTVAKLVAIVRLADAMDDSRQQKIKSISVSVREDAVTITAHSMENLALEEWAFQRKAKLFREVYGIPAVLKQRRSLKK</sequence>
<keyword evidence="4" id="KW-1185">Reference proteome</keyword>
<dbReference type="EMBL" id="JABAFA010000001">
    <property type="protein sequence ID" value="NMD97914.1"/>
    <property type="molecule type" value="Genomic_DNA"/>
</dbReference>
<name>A0A848B790_9FIRM</name>
<dbReference type="PANTHER" id="PTHR30005:SF0">
    <property type="entry name" value="RETROGRADE REGULATION PROTEIN 2"/>
    <property type="match status" value="1"/>
</dbReference>
<proteinExistence type="inferred from homology"/>
<dbReference type="Pfam" id="PF21447">
    <property type="entry name" value="Ppx-GppA_III"/>
    <property type="match status" value="1"/>
</dbReference>
<evidence type="ECO:0000256" key="1">
    <source>
        <dbReference type="ARBA" id="ARBA00007125"/>
    </source>
</evidence>
<reference evidence="3 4" key="1">
    <citation type="submission" date="2020-04" db="EMBL/GenBank/DDBJ databases">
        <authorList>
            <person name="Hitch T.C.A."/>
            <person name="Wylensek D."/>
            <person name="Clavel T."/>
        </authorList>
    </citation>
    <scope>NUCLEOTIDE SEQUENCE [LARGE SCALE GENOMIC DNA]</scope>
    <source>
        <strain evidence="3 4">PG-130-P53-12</strain>
    </source>
</reference>
<dbReference type="Proteomes" id="UP000543804">
    <property type="component" value="Unassembled WGS sequence"/>
</dbReference>
<dbReference type="RefSeq" id="WP_170076843.1">
    <property type="nucleotide sequence ID" value="NZ_JABAFA010000001.1"/>
</dbReference>
<dbReference type="AlphaFoldDB" id="A0A848B790"/>
<dbReference type="InterPro" id="IPR048950">
    <property type="entry name" value="Ppx_GppA_C"/>
</dbReference>
<evidence type="ECO:0000313" key="4">
    <source>
        <dbReference type="Proteomes" id="UP000543804"/>
    </source>
</evidence>
<organism evidence="3 4">
    <name type="scientific">Selenomonas bovis</name>
    <dbReference type="NCBI Taxonomy" id="416586"/>
    <lineage>
        <taxon>Bacteria</taxon>
        <taxon>Bacillati</taxon>
        <taxon>Bacillota</taxon>
        <taxon>Negativicutes</taxon>
        <taxon>Selenomonadales</taxon>
        <taxon>Selenomonadaceae</taxon>
        <taxon>Selenomonas</taxon>
    </lineage>
</organism>
<protein>
    <submittedName>
        <fullName evidence="3">Exopolyphosphatase</fullName>
    </submittedName>
</protein>
<accession>A0A848B790</accession>
<dbReference type="PANTHER" id="PTHR30005">
    <property type="entry name" value="EXOPOLYPHOSPHATASE"/>
    <property type="match status" value="1"/>
</dbReference>
<dbReference type="Gene3D" id="1.10.3210.10">
    <property type="entry name" value="Hypothetical protein af1432"/>
    <property type="match status" value="1"/>
</dbReference>
<comment type="similarity">
    <text evidence="1">Belongs to the GppA/Ppx family.</text>
</comment>
<dbReference type="InterPro" id="IPR050273">
    <property type="entry name" value="GppA/Ppx_hydrolase"/>
</dbReference>
<dbReference type="Gene3D" id="3.30.420.40">
    <property type="match status" value="1"/>
</dbReference>